<feature type="binding site" evidence="3">
    <location>
        <position position="124"/>
    </location>
    <ligand>
        <name>substrate</name>
    </ligand>
</feature>
<organism evidence="4 5">
    <name type="scientific">Marinococcus luteus</name>
    <dbReference type="NCBI Taxonomy" id="1122204"/>
    <lineage>
        <taxon>Bacteria</taxon>
        <taxon>Bacillati</taxon>
        <taxon>Bacillota</taxon>
        <taxon>Bacilli</taxon>
        <taxon>Bacillales</taxon>
        <taxon>Bacillaceae</taxon>
        <taxon>Marinococcus</taxon>
    </lineage>
</organism>
<dbReference type="NCBIfam" id="TIGR00021">
    <property type="entry name" value="rpiA"/>
    <property type="match status" value="1"/>
</dbReference>
<dbReference type="InterPro" id="IPR037171">
    <property type="entry name" value="NagB/RpiA_transferase-like"/>
</dbReference>
<comment type="function">
    <text evidence="3">Catalyzes the reversible conversion of ribose-5-phosphate to ribulose 5-phosphate.</text>
</comment>
<dbReference type="PANTHER" id="PTHR11934:SF0">
    <property type="entry name" value="RIBOSE-5-PHOSPHATE ISOMERASE"/>
    <property type="match status" value="1"/>
</dbReference>
<dbReference type="FunFam" id="3.40.50.1360:FF:000001">
    <property type="entry name" value="Ribose-5-phosphate isomerase A"/>
    <property type="match status" value="1"/>
</dbReference>
<dbReference type="Gene3D" id="3.30.70.260">
    <property type="match status" value="1"/>
</dbReference>
<dbReference type="GO" id="GO:0009052">
    <property type="term" value="P:pentose-phosphate shunt, non-oxidative branch"/>
    <property type="evidence" value="ECO:0007669"/>
    <property type="project" value="UniProtKB-UniRule"/>
</dbReference>
<dbReference type="CDD" id="cd01398">
    <property type="entry name" value="RPI_A"/>
    <property type="match status" value="1"/>
</dbReference>
<dbReference type="OrthoDB" id="5870696at2"/>
<evidence type="ECO:0000256" key="3">
    <source>
        <dbReference type="HAMAP-Rule" id="MF_00170"/>
    </source>
</evidence>
<name>A0A1H2WCZ4_9BACI</name>
<keyword evidence="2 3" id="KW-0413">Isomerase</keyword>
<dbReference type="UniPathway" id="UPA00115">
    <property type="reaction ID" value="UER00412"/>
</dbReference>
<dbReference type="AlphaFoldDB" id="A0A1H2WCZ4"/>
<evidence type="ECO:0000313" key="4">
    <source>
        <dbReference type="EMBL" id="SDW78407.1"/>
    </source>
</evidence>
<evidence type="ECO:0000313" key="5">
    <source>
        <dbReference type="Proteomes" id="UP000199488"/>
    </source>
</evidence>
<dbReference type="GO" id="GO:0004751">
    <property type="term" value="F:ribose-5-phosphate isomerase activity"/>
    <property type="evidence" value="ECO:0007669"/>
    <property type="project" value="UniProtKB-UniRule"/>
</dbReference>
<dbReference type="PANTHER" id="PTHR11934">
    <property type="entry name" value="RIBOSE-5-PHOSPHATE ISOMERASE"/>
    <property type="match status" value="1"/>
</dbReference>
<dbReference type="GO" id="GO:0006014">
    <property type="term" value="P:D-ribose metabolic process"/>
    <property type="evidence" value="ECO:0007669"/>
    <property type="project" value="TreeGrafter"/>
</dbReference>
<dbReference type="STRING" id="1122204.SAMN05421781_2370"/>
<comment type="subunit">
    <text evidence="3">Homodimer.</text>
</comment>
<comment type="pathway">
    <text evidence="3">Carbohydrate degradation; pentose phosphate pathway; D-ribose 5-phosphate from D-ribulose 5-phosphate (non-oxidative stage): step 1/1.</text>
</comment>
<evidence type="ECO:0000256" key="1">
    <source>
        <dbReference type="ARBA" id="ARBA00001713"/>
    </source>
</evidence>
<dbReference type="HAMAP" id="MF_00170">
    <property type="entry name" value="Rib_5P_isom_A"/>
    <property type="match status" value="1"/>
</dbReference>
<feature type="binding site" evidence="3">
    <location>
        <begin position="84"/>
        <end position="87"/>
    </location>
    <ligand>
        <name>substrate</name>
    </ligand>
</feature>
<gene>
    <name evidence="3" type="primary">rpiA</name>
    <name evidence="4" type="ORF">SAMN05421781_2370</name>
</gene>
<dbReference type="InterPro" id="IPR020672">
    <property type="entry name" value="Ribose5P_isomerase_typA_subgr"/>
</dbReference>
<feature type="binding site" evidence="3">
    <location>
        <begin position="97"/>
        <end position="100"/>
    </location>
    <ligand>
        <name>substrate</name>
    </ligand>
</feature>
<keyword evidence="5" id="KW-1185">Reference proteome</keyword>
<comment type="catalytic activity">
    <reaction evidence="1 3">
        <text>aldehydo-D-ribose 5-phosphate = D-ribulose 5-phosphate</text>
        <dbReference type="Rhea" id="RHEA:14657"/>
        <dbReference type="ChEBI" id="CHEBI:58121"/>
        <dbReference type="ChEBI" id="CHEBI:58273"/>
        <dbReference type="EC" id="5.3.1.6"/>
    </reaction>
</comment>
<dbReference type="RefSeq" id="WP_091615330.1">
    <property type="nucleotide sequence ID" value="NZ_FNNC01000005.1"/>
</dbReference>
<dbReference type="NCBIfam" id="NF001924">
    <property type="entry name" value="PRK00702.1"/>
    <property type="match status" value="1"/>
</dbReference>
<dbReference type="Proteomes" id="UP000199488">
    <property type="component" value="Unassembled WGS sequence"/>
</dbReference>
<dbReference type="SUPFAM" id="SSF75445">
    <property type="entry name" value="D-ribose-5-phosphate isomerase (RpiA), lid domain"/>
    <property type="match status" value="1"/>
</dbReference>
<proteinExistence type="inferred from homology"/>
<protein>
    <recommendedName>
        <fullName evidence="3">Ribose-5-phosphate isomerase A</fullName>
        <ecNumber evidence="3">5.3.1.6</ecNumber>
    </recommendedName>
    <alternativeName>
        <fullName evidence="3">Phosphoriboisomerase A</fullName>
        <shortName evidence="3">PRI</shortName>
    </alternativeName>
</protein>
<dbReference type="GO" id="GO:0005829">
    <property type="term" value="C:cytosol"/>
    <property type="evidence" value="ECO:0007669"/>
    <property type="project" value="TreeGrafter"/>
</dbReference>
<dbReference type="EMBL" id="FNNC01000005">
    <property type="protein sequence ID" value="SDW78407.1"/>
    <property type="molecule type" value="Genomic_DNA"/>
</dbReference>
<accession>A0A1H2WCZ4</accession>
<dbReference type="EC" id="5.3.1.6" evidence="3"/>
<reference evidence="4 5" key="1">
    <citation type="submission" date="2016-10" db="EMBL/GenBank/DDBJ databases">
        <authorList>
            <person name="de Groot N.N."/>
        </authorList>
    </citation>
    <scope>NUCLEOTIDE SEQUENCE [LARGE SCALE GENOMIC DNA]</scope>
    <source>
        <strain evidence="4 5">DSM 23126</strain>
    </source>
</reference>
<dbReference type="InterPro" id="IPR004788">
    <property type="entry name" value="Ribose5P_isomerase_type_A"/>
</dbReference>
<evidence type="ECO:0000256" key="2">
    <source>
        <dbReference type="ARBA" id="ARBA00023235"/>
    </source>
</evidence>
<dbReference type="Gene3D" id="3.40.50.1360">
    <property type="match status" value="1"/>
</dbReference>
<sequence length="227" mass="24963">MSREQQKQDAAAKAVEYIPDNSIVGLGSGSTMYWVMQKLGELVRQGMHVQGIPSSPATEQWAKEFHVPLVYFSSDMTKADVAIDGADEVDPDFHMTKGGGGSLLREKIIADAADKLIIAVDQSKIVQQLGSFPLPVEITPFGWQKTARDIQSLGCDPVLRRDRGDPFETDNGNYVIDCDFQLIERPDELHHQLIQLIGVVETGLFADMADIIIAGTDSGAETFENKR</sequence>
<comment type="similarity">
    <text evidence="3">Belongs to the ribose 5-phosphate isomerase family.</text>
</comment>
<feature type="active site" description="Proton acceptor" evidence="3">
    <location>
        <position position="106"/>
    </location>
</feature>
<dbReference type="Pfam" id="PF06026">
    <property type="entry name" value="Rib_5-P_isom_A"/>
    <property type="match status" value="1"/>
</dbReference>
<dbReference type="SUPFAM" id="SSF100950">
    <property type="entry name" value="NagB/RpiA/CoA transferase-like"/>
    <property type="match status" value="1"/>
</dbReference>
<feature type="binding site" evidence="3">
    <location>
        <begin position="28"/>
        <end position="31"/>
    </location>
    <ligand>
        <name>substrate</name>
    </ligand>
</feature>